<dbReference type="InterPro" id="IPR029032">
    <property type="entry name" value="AhpD-like"/>
</dbReference>
<evidence type="ECO:0000313" key="3">
    <source>
        <dbReference type="Proteomes" id="UP000248057"/>
    </source>
</evidence>
<feature type="domain" description="Carboxymuconolactone decarboxylase-like" evidence="1">
    <location>
        <begin position="158"/>
        <end position="236"/>
    </location>
</feature>
<dbReference type="PANTHER" id="PTHR33570:SF2">
    <property type="entry name" value="CARBOXYMUCONOLACTONE DECARBOXYLASE-LIKE DOMAIN-CONTAINING PROTEIN"/>
    <property type="match status" value="1"/>
</dbReference>
<dbReference type="SUPFAM" id="SSF69118">
    <property type="entry name" value="AhpD-like"/>
    <property type="match status" value="1"/>
</dbReference>
<organism evidence="2 3">
    <name type="scientific">Hungatella effluvii</name>
    <dbReference type="NCBI Taxonomy" id="1096246"/>
    <lineage>
        <taxon>Bacteria</taxon>
        <taxon>Bacillati</taxon>
        <taxon>Bacillota</taxon>
        <taxon>Clostridia</taxon>
        <taxon>Lachnospirales</taxon>
        <taxon>Lachnospiraceae</taxon>
        <taxon>Hungatella</taxon>
    </lineage>
</organism>
<dbReference type="Pfam" id="PF02627">
    <property type="entry name" value="CMD"/>
    <property type="match status" value="2"/>
</dbReference>
<dbReference type="RefSeq" id="WP_110323769.1">
    <property type="nucleotide sequence ID" value="NZ_QJKD01000008.1"/>
</dbReference>
<feature type="domain" description="Carboxymuconolactone decarboxylase-like" evidence="1">
    <location>
        <begin position="16"/>
        <end position="100"/>
    </location>
</feature>
<proteinExistence type="predicted"/>
<dbReference type="GeneID" id="86062439"/>
<reference evidence="2 3" key="1">
    <citation type="submission" date="2018-05" db="EMBL/GenBank/DDBJ databases">
        <title>Genomic Encyclopedia of Type Strains, Phase IV (KMG-IV): sequencing the most valuable type-strain genomes for metagenomic binning, comparative biology and taxonomic classification.</title>
        <authorList>
            <person name="Goeker M."/>
        </authorList>
    </citation>
    <scope>NUCLEOTIDE SEQUENCE [LARGE SCALE GENOMIC DNA]</scope>
    <source>
        <strain evidence="2 3">DSM 24995</strain>
    </source>
</reference>
<gene>
    <name evidence="2" type="ORF">DFR60_10829</name>
</gene>
<name>A0A2V3Y4Q5_9FIRM</name>
<protein>
    <submittedName>
        <fullName evidence="2">4-carboxymuconolactone decarboxylase</fullName>
    </submittedName>
</protein>
<sequence length="241" mass="27139">MAKTNMYLSEFEMTDPEFKEFFEQFACSEVTGEPGKGLEERTRYMAILATLIGCQGAALYKELLPDALSAGITPVEVKEIGYQATAYLGVGRTYPFLKATNEVFEEKKIPLPLSGQSTTNPENRLIRGSQTQVEIFGQRMKDLYKSGPEESRHINCWLAANCFGDYYTRNGLDYRQREMITFCFLLAQGGCEPQLKGHIDGNVRVGNDKQFLINVISQCMPYIGYPRTLNALNCINEVCTN</sequence>
<dbReference type="EMBL" id="QJKD01000008">
    <property type="protein sequence ID" value="PXX51946.1"/>
    <property type="molecule type" value="Genomic_DNA"/>
</dbReference>
<dbReference type="InterPro" id="IPR003779">
    <property type="entry name" value="CMD-like"/>
</dbReference>
<dbReference type="Gene3D" id="1.20.1290.10">
    <property type="entry name" value="AhpD-like"/>
    <property type="match status" value="1"/>
</dbReference>
<dbReference type="InterPro" id="IPR052512">
    <property type="entry name" value="4CMD/NDH-1_regulator"/>
</dbReference>
<accession>A0A2V3Y4Q5</accession>
<dbReference type="AlphaFoldDB" id="A0A2V3Y4Q5"/>
<dbReference type="Proteomes" id="UP000248057">
    <property type="component" value="Unassembled WGS sequence"/>
</dbReference>
<dbReference type="GO" id="GO:0051920">
    <property type="term" value="F:peroxiredoxin activity"/>
    <property type="evidence" value="ECO:0007669"/>
    <property type="project" value="InterPro"/>
</dbReference>
<evidence type="ECO:0000259" key="1">
    <source>
        <dbReference type="Pfam" id="PF02627"/>
    </source>
</evidence>
<comment type="caution">
    <text evidence="2">The sequence shown here is derived from an EMBL/GenBank/DDBJ whole genome shotgun (WGS) entry which is preliminary data.</text>
</comment>
<evidence type="ECO:0000313" key="2">
    <source>
        <dbReference type="EMBL" id="PXX51946.1"/>
    </source>
</evidence>
<keyword evidence="3" id="KW-1185">Reference proteome</keyword>
<dbReference type="PANTHER" id="PTHR33570">
    <property type="entry name" value="4-CARBOXYMUCONOLACTONE DECARBOXYLASE FAMILY PROTEIN"/>
    <property type="match status" value="1"/>
</dbReference>